<keyword evidence="2" id="KW-1185">Reference proteome</keyword>
<evidence type="ECO:0000313" key="2">
    <source>
        <dbReference type="Proteomes" id="UP001163324"/>
    </source>
</evidence>
<sequence length="266" mass="27366">MASRAAAATATAATGRRRIVGLSTKTYFSLARTNEYTTSLTQRLASASIPGLDAVDVFLIPDFVSLPSAGRILADAGGRVWLGAQDCHWEDSGAFTGEVSPAVLAEAGARIVEVGHAERRRLFGEDDAVTAKKAAAVARNGMVPLVCIGEKSTGEIAAAVAEVETQVAAVLDAVDPKAPVVLAYEPVWAIGAAQPAGEAHILDVVAGIRGLACVKGREGEVRVVYGGSAGPGLFERLAGGLDGLFLGRFGHDVDQFVRTVGEVASA</sequence>
<proteinExistence type="predicted"/>
<protein>
    <submittedName>
        <fullName evidence="1">Uncharacterized protein</fullName>
    </submittedName>
</protein>
<comment type="caution">
    <text evidence="1">The sequence shown here is derived from an EMBL/GenBank/DDBJ whole genome shotgun (WGS) entry which is preliminary data.</text>
</comment>
<dbReference type="EMBL" id="CM047942">
    <property type="protein sequence ID" value="KAI9901070.1"/>
    <property type="molecule type" value="Genomic_DNA"/>
</dbReference>
<organism evidence="1 2">
    <name type="scientific">Trichothecium roseum</name>
    <dbReference type="NCBI Taxonomy" id="47278"/>
    <lineage>
        <taxon>Eukaryota</taxon>
        <taxon>Fungi</taxon>
        <taxon>Dikarya</taxon>
        <taxon>Ascomycota</taxon>
        <taxon>Pezizomycotina</taxon>
        <taxon>Sordariomycetes</taxon>
        <taxon>Hypocreomycetidae</taxon>
        <taxon>Hypocreales</taxon>
        <taxon>Hypocreales incertae sedis</taxon>
        <taxon>Trichothecium</taxon>
    </lineage>
</organism>
<dbReference type="Proteomes" id="UP001163324">
    <property type="component" value="Chromosome 3"/>
</dbReference>
<gene>
    <name evidence="1" type="ORF">N3K66_002887</name>
</gene>
<name>A0ACC0V588_9HYPO</name>
<reference evidence="1" key="1">
    <citation type="submission" date="2022-10" db="EMBL/GenBank/DDBJ databases">
        <title>Complete Genome of Trichothecium roseum strain YXFP-22015, a Plant Pathogen Isolated from Citrus.</title>
        <authorList>
            <person name="Wang Y."/>
            <person name="Zhu L."/>
        </authorList>
    </citation>
    <scope>NUCLEOTIDE SEQUENCE</scope>
    <source>
        <strain evidence="1">YXFP-22015</strain>
    </source>
</reference>
<accession>A0ACC0V588</accession>
<evidence type="ECO:0000313" key="1">
    <source>
        <dbReference type="EMBL" id="KAI9901070.1"/>
    </source>
</evidence>